<protein>
    <submittedName>
        <fullName evidence="1">Uncharacterized protein</fullName>
    </submittedName>
</protein>
<dbReference type="Proteomes" id="UP000053825">
    <property type="component" value="Unassembled WGS sequence"/>
</dbReference>
<evidence type="ECO:0000313" key="2">
    <source>
        <dbReference type="Proteomes" id="UP000053825"/>
    </source>
</evidence>
<accession>A0A0L7R4L7</accession>
<gene>
    <name evidence="1" type="ORF">WH47_10284</name>
</gene>
<dbReference type="AlphaFoldDB" id="A0A0L7R4L7"/>
<proteinExistence type="predicted"/>
<sequence>SETKATIRTFDIDIPSNDVIDSWTYELENNLVDSTINIKQDCPESIELEIQVFQEDEVVSQVFKELDKPMKNFEDYGICGMLDYTEPDDDSCSILQVSHDIV</sequence>
<name>A0A0L7R4L7_9HYME</name>
<dbReference type="OrthoDB" id="7601060at2759"/>
<organism evidence="1 2">
    <name type="scientific">Habropoda laboriosa</name>
    <dbReference type="NCBI Taxonomy" id="597456"/>
    <lineage>
        <taxon>Eukaryota</taxon>
        <taxon>Metazoa</taxon>
        <taxon>Ecdysozoa</taxon>
        <taxon>Arthropoda</taxon>
        <taxon>Hexapoda</taxon>
        <taxon>Insecta</taxon>
        <taxon>Pterygota</taxon>
        <taxon>Neoptera</taxon>
        <taxon>Endopterygota</taxon>
        <taxon>Hymenoptera</taxon>
        <taxon>Apocrita</taxon>
        <taxon>Aculeata</taxon>
        <taxon>Apoidea</taxon>
        <taxon>Anthophila</taxon>
        <taxon>Apidae</taxon>
        <taxon>Habropoda</taxon>
    </lineage>
</organism>
<feature type="non-terminal residue" evidence="1">
    <location>
        <position position="1"/>
    </location>
</feature>
<reference evidence="1 2" key="1">
    <citation type="submission" date="2015-07" db="EMBL/GenBank/DDBJ databases">
        <title>The genome of Habropoda laboriosa.</title>
        <authorList>
            <person name="Pan H."/>
            <person name="Kapheim K."/>
        </authorList>
    </citation>
    <scope>NUCLEOTIDE SEQUENCE [LARGE SCALE GENOMIC DNA]</scope>
    <source>
        <strain evidence="1">0110345459</strain>
    </source>
</reference>
<keyword evidence="2" id="KW-1185">Reference proteome</keyword>
<evidence type="ECO:0000313" key="1">
    <source>
        <dbReference type="EMBL" id="KOC65822.1"/>
    </source>
</evidence>
<dbReference type="EMBL" id="KQ414657">
    <property type="protein sequence ID" value="KOC65822.1"/>
    <property type="molecule type" value="Genomic_DNA"/>
</dbReference>